<protein>
    <recommendedName>
        <fullName evidence="6">Xylanolytic transcriptional activator regulatory domain-containing protein</fullName>
    </recommendedName>
</protein>
<accession>A0AAV9PFP0</accession>
<keyword evidence="8" id="KW-1185">Reference proteome</keyword>
<dbReference type="GO" id="GO:0006351">
    <property type="term" value="P:DNA-templated transcription"/>
    <property type="evidence" value="ECO:0007669"/>
    <property type="project" value="InterPro"/>
</dbReference>
<evidence type="ECO:0000313" key="7">
    <source>
        <dbReference type="EMBL" id="KAK5172686.1"/>
    </source>
</evidence>
<evidence type="ECO:0000256" key="5">
    <source>
        <dbReference type="ARBA" id="ARBA00023242"/>
    </source>
</evidence>
<evidence type="ECO:0000256" key="3">
    <source>
        <dbReference type="ARBA" id="ARBA00023125"/>
    </source>
</evidence>
<dbReference type="GeneID" id="89924153"/>
<keyword evidence="2" id="KW-0805">Transcription regulation</keyword>
<dbReference type="PANTHER" id="PTHR46910:SF37">
    <property type="entry name" value="ZN(II)2CYS6 TRANSCRIPTION FACTOR (EUROFUNG)"/>
    <property type="match status" value="1"/>
</dbReference>
<keyword evidence="5" id="KW-0539">Nucleus</keyword>
<dbReference type="InterPro" id="IPR050987">
    <property type="entry name" value="AtrR-like"/>
</dbReference>
<feature type="domain" description="Xylanolytic transcriptional activator regulatory" evidence="6">
    <location>
        <begin position="59"/>
        <end position="132"/>
    </location>
</feature>
<keyword evidence="4" id="KW-0804">Transcription</keyword>
<dbReference type="RefSeq" id="XP_064661404.1">
    <property type="nucleotide sequence ID" value="XM_064800065.1"/>
</dbReference>
<dbReference type="EMBL" id="JAVRRT010000004">
    <property type="protein sequence ID" value="KAK5172686.1"/>
    <property type="molecule type" value="Genomic_DNA"/>
</dbReference>
<evidence type="ECO:0000313" key="8">
    <source>
        <dbReference type="Proteomes" id="UP001337655"/>
    </source>
</evidence>
<dbReference type="CDD" id="cd12148">
    <property type="entry name" value="fungal_TF_MHR"/>
    <property type="match status" value="1"/>
</dbReference>
<dbReference type="GO" id="GO:0008270">
    <property type="term" value="F:zinc ion binding"/>
    <property type="evidence" value="ECO:0007669"/>
    <property type="project" value="InterPro"/>
</dbReference>
<evidence type="ECO:0000256" key="2">
    <source>
        <dbReference type="ARBA" id="ARBA00023015"/>
    </source>
</evidence>
<dbReference type="AlphaFoldDB" id="A0AAV9PFP0"/>
<comment type="caution">
    <text evidence="7">The sequence shown here is derived from an EMBL/GenBank/DDBJ whole genome shotgun (WGS) entry which is preliminary data.</text>
</comment>
<dbReference type="Pfam" id="PF04082">
    <property type="entry name" value="Fungal_trans"/>
    <property type="match status" value="1"/>
</dbReference>
<dbReference type="GO" id="GO:0003700">
    <property type="term" value="F:DNA-binding transcription factor activity"/>
    <property type="evidence" value="ECO:0007669"/>
    <property type="project" value="InterPro"/>
</dbReference>
<dbReference type="GO" id="GO:0003677">
    <property type="term" value="F:DNA binding"/>
    <property type="evidence" value="ECO:0007669"/>
    <property type="project" value="UniProtKB-KW"/>
</dbReference>
<dbReference type="InterPro" id="IPR007219">
    <property type="entry name" value="XnlR_reg_dom"/>
</dbReference>
<dbReference type="Proteomes" id="UP001337655">
    <property type="component" value="Unassembled WGS sequence"/>
</dbReference>
<gene>
    <name evidence="7" type="ORF">LTR77_002806</name>
</gene>
<organism evidence="7 8">
    <name type="scientific">Saxophila tyrrhenica</name>
    <dbReference type="NCBI Taxonomy" id="1690608"/>
    <lineage>
        <taxon>Eukaryota</taxon>
        <taxon>Fungi</taxon>
        <taxon>Dikarya</taxon>
        <taxon>Ascomycota</taxon>
        <taxon>Pezizomycotina</taxon>
        <taxon>Dothideomycetes</taxon>
        <taxon>Dothideomycetidae</taxon>
        <taxon>Mycosphaerellales</taxon>
        <taxon>Extremaceae</taxon>
        <taxon>Saxophila</taxon>
    </lineage>
</organism>
<proteinExistence type="predicted"/>
<evidence type="ECO:0000259" key="6">
    <source>
        <dbReference type="SMART" id="SM00906"/>
    </source>
</evidence>
<dbReference type="GO" id="GO:0005634">
    <property type="term" value="C:nucleus"/>
    <property type="evidence" value="ECO:0007669"/>
    <property type="project" value="UniProtKB-SubCell"/>
</dbReference>
<dbReference type="PANTHER" id="PTHR46910">
    <property type="entry name" value="TRANSCRIPTION FACTOR PDR1"/>
    <property type="match status" value="1"/>
</dbReference>
<keyword evidence="3" id="KW-0238">DNA-binding</keyword>
<dbReference type="SMART" id="SM00906">
    <property type="entry name" value="Fungal_trans"/>
    <property type="match status" value="1"/>
</dbReference>
<name>A0AAV9PFP0_9PEZI</name>
<sequence length="283" mass="31465">MTLESTNSNNSSASADKSLQAALSALDITLCGRTSLFTLQVLLTIVLGIQRLRPGDSVARNILGVASRTVLSLALHRSNDIAGLSFSERLEKLQAFWCFYILDVETSMRENIPPCIHYDDVDMLLVEPPKLSHRGYGLVQSLDGNTLNLYTARQRLARIGGLVWKELHTSKGRYHPTAVRKEAVGRLNAKLVEWKAEWYDYGPSADLPYDWPEDSIMYIADVQFSFFQTMLMANVSITTSIAEMCDQVQNGQGLSLAPHCLKAARDTCLVAMAVQDGEATYIW</sequence>
<evidence type="ECO:0000256" key="1">
    <source>
        <dbReference type="ARBA" id="ARBA00004123"/>
    </source>
</evidence>
<evidence type="ECO:0000256" key="4">
    <source>
        <dbReference type="ARBA" id="ARBA00023163"/>
    </source>
</evidence>
<comment type="subcellular location">
    <subcellularLocation>
        <location evidence="1">Nucleus</location>
    </subcellularLocation>
</comment>
<reference evidence="7 8" key="1">
    <citation type="submission" date="2023-08" db="EMBL/GenBank/DDBJ databases">
        <title>Black Yeasts Isolated from many extreme environments.</title>
        <authorList>
            <person name="Coleine C."/>
            <person name="Stajich J.E."/>
            <person name="Selbmann L."/>
        </authorList>
    </citation>
    <scope>NUCLEOTIDE SEQUENCE [LARGE SCALE GENOMIC DNA]</scope>
    <source>
        <strain evidence="7 8">CCFEE 5935</strain>
    </source>
</reference>